<comment type="function">
    <text evidence="5">Involved in ribosomal large subunit assembly.</text>
</comment>
<keyword evidence="4 5" id="KW-0539">Nucleus</keyword>
<comment type="similarity">
    <text evidence="2 5">Belongs to the RRS1 family.</text>
</comment>
<comment type="subcellular location">
    <subcellularLocation>
        <location evidence="1 5">Nucleus</location>
    </subcellularLocation>
</comment>
<accession>K0SLW2</accession>
<feature type="compositionally biased region" description="Basic and acidic residues" evidence="6">
    <location>
        <begin position="30"/>
        <end position="40"/>
    </location>
</feature>
<sequence>MARKKAAAKMEDEDASSSLAESLESSDDSDQSHDDEHESSSNEDGDEEGGEYSDGEGQEEITNAPAAPTNIVPSSGATEQCTFDLGNLLAHNTHQLNPAQVYDRKSNNSKLDKTWYSSTTIEGDSRQLPRVNEDLLLRKAAEGTTQLLRELWKLPIENTDVGPMAKLPSVETKLPRALPPPPPKQMTKWEQFARERGIGPKSKRSRKVFDEATGEWKYLTGSVENKANAGPESWPIIEVKKNDDPMQDPWERLREEKKTRVGKNTEARMRNAERSGQLTKGSANKMVKNQKRLEKQRELTRETERKNGITAPAGVPTDFGTDQKRGKNSTQLALKATQTSTASLGRFDKMLEGEPERKKQLVKKRKVEGEGTNSRFIASEAEKSNAILSRVMNGSKEKERDVKRGRYAKGETAYDYEFNDGLGAGSFKKKKG</sequence>
<dbReference type="EMBL" id="AGNL01013419">
    <property type="protein sequence ID" value="EJK67273.1"/>
    <property type="molecule type" value="Genomic_DNA"/>
</dbReference>
<dbReference type="Pfam" id="PF04939">
    <property type="entry name" value="RRS1"/>
    <property type="match status" value="1"/>
</dbReference>
<gene>
    <name evidence="7" type="ORF">THAOC_11720</name>
</gene>
<dbReference type="eggNOG" id="KOG1765">
    <property type="taxonomic scope" value="Eukaryota"/>
</dbReference>
<organism evidence="7 8">
    <name type="scientific">Thalassiosira oceanica</name>
    <name type="common">Marine diatom</name>
    <dbReference type="NCBI Taxonomy" id="159749"/>
    <lineage>
        <taxon>Eukaryota</taxon>
        <taxon>Sar</taxon>
        <taxon>Stramenopiles</taxon>
        <taxon>Ochrophyta</taxon>
        <taxon>Bacillariophyta</taxon>
        <taxon>Coscinodiscophyceae</taxon>
        <taxon>Thalassiosirophycidae</taxon>
        <taxon>Thalassiosirales</taxon>
        <taxon>Thalassiosiraceae</taxon>
        <taxon>Thalassiosira</taxon>
    </lineage>
</organism>
<comment type="caution">
    <text evidence="7">The sequence shown here is derived from an EMBL/GenBank/DDBJ whole genome shotgun (WGS) entry which is preliminary data.</text>
</comment>
<evidence type="ECO:0000256" key="5">
    <source>
        <dbReference type="RuleBase" id="RU364132"/>
    </source>
</evidence>
<dbReference type="OMA" id="NRTERNM"/>
<proteinExistence type="inferred from homology"/>
<evidence type="ECO:0000313" key="8">
    <source>
        <dbReference type="Proteomes" id="UP000266841"/>
    </source>
</evidence>
<feature type="region of interest" description="Disordered" evidence="6">
    <location>
        <begin position="1"/>
        <end position="75"/>
    </location>
</feature>
<name>K0SLW2_THAOC</name>
<feature type="compositionally biased region" description="Basic and acidic residues" evidence="6">
    <location>
        <begin position="346"/>
        <end position="359"/>
    </location>
</feature>
<feature type="compositionally biased region" description="Acidic residues" evidence="6">
    <location>
        <begin position="41"/>
        <end position="59"/>
    </location>
</feature>
<keyword evidence="3 5" id="KW-0690">Ribosome biogenesis</keyword>
<evidence type="ECO:0000256" key="3">
    <source>
        <dbReference type="ARBA" id="ARBA00022517"/>
    </source>
</evidence>
<reference evidence="7 8" key="1">
    <citation type="journal article" date="2012" name="Genome Biol.">
        <title>Genome and low-iron response of an oceanic diatom adapted to chronic iron limitation.</title>
        <authorList>
            <person name="Lommer M."/>
            <person name="Specht M."/>
            <person name="Roy A.S."/>
            <person name="Kraemer L."/>
            <person name="Andreson R."/>
            <person name="Gutowska M.A."/>
            <person name="Wolf J."/>
            <person name="Bergner S.V."/>
            <person name="Schilhabel M.B."/>
            <person name="Klostermeier U.C."/>
            <person name="Beiko R.G."/>
            <person name="Rosenstiel P."/>
            <person name="Hippler M."/>
            <person name="Laroche J."/>
        </authorList>
    </citation>
    <scope>NUCLEOTIDE SEQUENCE [LARGE SCALE GENOMIC DNA]</scope>
    <source>
        <strain evidence="7 8">CCMP1005</strain>
    </source>
</reference>
<dbReference type="AlphaFoldDB" id="K0SLW2"/>
<feature type="compositionally biased region" description="Polar residues" evidence="6">
    <location>
        <begin position="328"/>
        <end position="343"/>
    </location>
</feature>
<protein>
    <recommendedName>
        <fullName evidence="5">Ribosome biogenesis regulatory protein</fullName>
    </recommendedName>
</protein>
<keyword evidence="8" id="KW-1185">Reference proteome</keyword>
<dbReference type="GO" id="GO:0042254">
    <property type="term" value="P:ribosome biogenesis"/>
    <property type="evidence" value="ECO:0007669"/>
    <property type="project" value="UniProtKB-KW"/>
</dbReference>
<dbReference type="Proteomes" id="UP000266841">
    <property type="component" value="Unassembled WGS sequence"/>
</dbReference>
<evidence type="ECO:0000313" key="7">
    <source>
        <dbReference type="EMBL" id="EJK67273.1"/>
    </source>
</evidence>
<evidence type="ECO:0000256" key="1">
    <source>
        <dbReference type="ARBA" id="ARBA00004123"/>
    </source>
</evidence>
<feature type="non-terminal residue" evidence="7">
    <location>
        <position position="432"/>
    </location>
</feature>
<dbReference type="GO" id="GO:0005634">
    <property type="term" value="C:nucleus"/>
    <property type="evidence" value="ECO:0007669"/>
    <property type="project" value="UniProtKB-SubCell"/>
</dbReference>
<feature type="region of interest" description="Disordered" evidence="6">
    <location>
        <begin position="271"/>
        <end position="370"/>
    </location>
</feature>
<evidence type="ECO:0000256" key="4">
    <source>
        <dbReference type="ARBA" id="ARBA00023242"/>
    </source>
</evidence>
<dbReference type="InterPro" id="IPR007023">
    <property type="entry name" value="Ribosom_reg"/>
</dbReference>
<dbReference type="OrthoDB" id="28455at2759"/>
<feature type="compositionally biased region" description="Basic and acidic residues" evidence="6">
    <location>
        <begin position="291"/>
        <end position="307"/>
    </location>
</feature>
<evidence type="ECO:0000256" key="2">
    <source>
        <dbReference type="ARBA" id="ARBA00010077"/>
    </source>
</evidence>
<evidence type="ECO:0000256" key="6">
    <source>
        <dbReference type="SAM" id="MobiDB-lite"/>
    </source>
</evidence>